<evidence type="ECO:0000313" key="4">
    <source>
        <dbReference type="Proteomes" id="UP000494206"/>
    </source>
</evidence>
<evidence type="ECO:0008006" key="5">
    <source>
        <dbReference type="Google" id="ProtNLM"/>
    </source>
</evidence>
<dbReference type="OrthoDB" id="5874790at2759"/>
<evidence type="ECO:0000256" key="2">
    <source>
        <dbReference type="SAM" id="MobiDB-lite"/>
    </source>
</evidence>
<sequence length="884" mass="102505">MDFNQDEGDYGVKCVTFEKLKLENRKMDVVNHVISGCIQCCTSRSNFSTREMLYPNAPPPWIQITEEEKANPKAWEKYKTPNKRIFLSEEDINEYLENLECGDEKLVYEITRHLKVDRTEAWKIAHKIRRKRTEKAKQKLKLEKEEARRRAALDRELLKLKKADQKRELSEKRQFQEEQLTELKEKLLMDEKMLKEELEGGVEEESNEDEEEDAQPQTKKNNLNVKSMLPWAPNVCDILCIDKRSKLDYNEQKRITAMCQNLMYQGDFQHASNKQEFKDIMKAIEDEYNAIVEAALEWARKELIFPLDTKFSKLTKRCLTTWRRRAPIEKSVLVSKILHQFDFGKDDSMRVNGENNAVVPQLVKCLQNGKSDTIKIPDMTRKAPITRKFHKLSKEKLPIHLDLNAVQHVLDSDNVSIMMDATTACHFLTPFWESHSYDFSVLINISEQEHNNKINRIISLSKPNPCYSATSATILRSSAKRIIHKDFVVECPENQNLSWKNEIAKRKNIVVESELQVDEEADLNIVDDQEPSTSTADDPLSSIFADIEKMNKTSKLSSISTNGDKMHTGYQYAVFRIGEVDILIRSRPPFNVAYPENNTEKGVHCAIKNQRISFEPRMEYLPNAGAMELGTEEWIWNYLKKTFKMSTAHVLFRVHYQLDQLLQIDACTMRDKNTSARPPNAFSLLSSRTLKFEEFLKCLLNLDCGEYLAYQEQEKPLRITPVFNEETPGATPGYLFELKPDQCSTLADIPDLHYFNGFSPEVLLQWQIMQTKAPRSFLAEDSPVVKNLPARTSIQHANKSKKVIKAKIQKMNQHRPRNPGMIDLDDPSLEIDFTNASYLRNMTFENRDSPLKTRNDRFKRGKSRGQARNRGRGQRGRKAVKVET</sequence>
<accession>A0A8S1ES03</accession>
<evidence type="ECO:0000256" key="1">
    <source>
        <dbReference type="SAM" id="Coils"/>
    </source>
</evidence>
<feature type="coiled-coil region" evidence="1">
    <location>
        <begin position="128"/>
        <end position="186"/>
    </location>
</feature>
<dbReference type="AlphaFoldDB" id="A0A8S1ES03"/>
<evidence type="ECO:0000313" key="3">
    <source>
        <dbReference type="EMBL" id="CAB3402725.1"/>
    </source>
</evidence>
<gene>
    <name evidence="3" type="ORF">CBOVIS_LOCUS5304</name>
</gene>
<comment type="caution">
    <text evidence="3">The sequence shown here is derived from an EMBL/GenBank/DDBJ whole genome shotgun (WGS) entry which is preliminary data.</text>
</comment>
<proteinExistence type="predicted"/>
<feature type="region of interest" description="Disordered" evidence="2">
    <location>
        <begin position="844"/>
        <end position="884"/>
    </location>
</feature>
<keyword evidence="1" id="KW-0175">Coiled coil</keyword>
<keyword evidence="4" id="KW-1185">Reference proteome</keyword>
<name>A0A8S1ES03_9PELO</name>
<feature type="compositionally biased region" description="Acidic residues" evidence="2">
    <location>
        <begin position="199"/>
        <end position="214"/>
    </location>
</feature>
<feature type="region of interest" description="Disordered" evidence="2">
    <location>
        <begin position="197"/>
        <end position="222"/>
    </location>
</feature>
<dbReference type="Proteomes" id="UP000494206">
    <property type="component" value="Unassembled WGS sequence"/>
</dbReference>
<reference evidence="3 4" key="1">
    <citation type="submission" date="2020-04" db="EMBL/GenBank/DDBJ databases">
        <authorList>
            <person name="Laetsch R D."/>
            <person name="Stevens L."/>
            <person name="Kumar S."/>
            <person name="Blaxter L. M."/>
        </authorList>
    </citation>
    <scope>NUCLEOTIDE SEQUENCE [LARGE SCALE GENOMIC DNA]</scope>
</reference>
<protein>
    <recommendedName>
        <fullName evidence="5">Little elongation complex subunit 2 C-terminal domain-containing protein</fullName>
    </recommendedName>
</protein>
<dbReference type="EMBL" id="CADEPM010000003">
    <property type="protein sequence ID" value="CAB3402725.1"/>
    <property type="molecule type" value="Genomic_DNA"/>
</dbReference>
<feature type="compositionally biased region" description="Basic and acidic residues" evidence="2">
    <location>
        <begin position="845"/>
        <end position="858"/>
    </location>
</feature>
<feature type="compositionally biased region" description="Basic residues" evidence="2">
    <location>
        <begin position="859"/>
        <end position="884"/>
    </location>
</feature>
<organism evidence="3 4">
    <name type="scientific">Caenorhabditis bovis</name>
    <dbReference type="NCBI Taxonomy" id="2654633"/>
    <lineage>
        <taxon>Eukaryota</taxon>
        <taxon>Metazoa</taxon>
        <taxon>Ecdysozoa</taxon>
        <taxon>Nematoda</taxon>
        <taxon>Chromadorea</taxon>
        <taxon>Rhabditida</taxon>
        <taxon>Rhabditina</taxon>
        <taxon>Rhabditomorpha</taxon>
        <taxon>Rhabditoidea</taxon>
        <taxon>Rhabditidae</taxon>
        <taxon>Peloderinae</taxon>
        <taxon>Caenorhabditis</taxon>
    </lineage>
</organism>